<comment type="similarity">
    <text evidence="1">Belongs to the ROK (NagC/XylR) family.</text>
</comment>
<keyword evidence="3" id="KW-1185">Reference proteome</keyword>
<reference evidence="2 3" key="1">
    <citation type="journal article" date="2006" name="Genome Res.">
        <title>Skewed genomic variability in strains of the toxigenic bacterial pathogen, Clostridium perfringens.</title>
        <authorList>
            <person name="Myers G.S."/>
            <person name="Rasko D.A."/>
            <person name="Cheung J.K."/>
            <person name="Ravel J."/>
            <person name="Seshadri R."/>
            <person name="Deboy R.T."/>
            <person name="Ren Q."/>
            <person name="Varga J."/>
            <person name="Awad M.M."/>
            <person name="Brinkac L.M."/>
            <person name="Daugherty S.C."/>
            <person name="Haft D.H."/>
            <person name="Dodson R.J."/>
            <person name="Madupu R."/>
            <person name="Nelson W.C."/>
            <person name="Rosovitz M.J."/>
            <person name="Sullivan S.A."/>
            <person name="Khouri H."/>
            <person name="Dimitrov G.I."/>
            <person name="Watkins K.L."/>
            <person name="Mulligan S."/>
            <person name="Benton J."/>
            <person name="Radune D."/>
            <person name="Fisher D.J."/>
            <person name="Atkins H.S."/>
            <person name="Hiscox T."/>
            <person name="Jost B.H."/>
            <person name="Billington S.J."/>
            <person name="Songer J.G."/>
            <person name="McClane B.A."/>
            <person name="Titball R.W."/>
            <person name="Rood J.I."/>
            <person name="Melville S.B."/>
            <person name="Paulsen I.T."/>
        </authorList>
    </citation>
    <scope>NUCLEOTIDE SEQUENCE [LARGE SCALE GENOMIC DNA]</scope>
    <source>
        <strain evidence="3">ATCC 13124 / DSM 756 / JCM 1290 / NCIMB 6125 / NCTC 8237 / S 107 / Type A</strain>
    </source>
</reference>
<evidence type="ECO:0000313" key="3">
    <source>
        <dbReference type="Proteomes" id="UP000001823"/>
    </source>
</evidence>
<dbReference type="AlphaFoldDB" id="A0A0H2YNE8"/>
<dbReference type="EMBL" id="CP000246">
    <property type="protein sequence ID" value="ABG82245.1"/>
    <property type="molecule type" value="Genomic_DNA"/>
</dbReference>
<dbReference type="HOGENOM" id="CLU_036604_0_2_9"/>
<dbReference type="STRING" id="195103.CPF_2334"/>
<dbReference type="Proteomes" id="UP000001823">
    <property type="component" value="Chromosome"/>
</dbReference>
<accession>A0A0H2YNE8</accession>
<dbReference type="Pfam" id="PF00480">
    <property type="entry name" value="ROK"/>
    <property type="match status" value="1"/>
</dbReference>
<evidence type="ECO:0000256" key="1">
    <source>
        <dbReference type="ARBA" id="ARBA00006479"/>
    </source>
</evidence>
<dbReference type="Gene3D" id="3.30.420.40">
    <property type="match status" value="2"/>
</dbReference>
<dbReference type="SUPFAM" id="SSF53067">
    <property type="entry name" value="Actin-like ATPase domain"/>
    <property type="match status" value="1"/>
</dbReference>
<evidence type="ECO:0000313" key="2">
    <source>
        <dbReference type="EMBL" id="ABG82245.1"/>
    </source>
</evidence>
<dbReference type="PaxDb" id="195103-CPF_2334"/>
<protein>
    <submittedName>
        <fullName evidence="2">ROK family protein</fullName>
    </submittedName>
</protein>
<dbReference type="eggNOG" id="COG1940">
    <property type="taxonomic scope" value="Bacteria"/>
</dbReference>
<dbReference type="InterPro" id="IPR000600">
    <property type="entry name" value="ROK"/>
</dbReference>
<dbReference type="CDD" id="cd24152">
    <property type="entry name" value="ASKHA_NBD_ROK-like"/>
    <property type="match status" value="1"/>
</dbReference>
<organism evidence="2 3">
    <name type="scientific">Clostridium perfringens (strain ATCC 13124 / DSM 756 / JCM 1290 / NCIMB 6125 / NCTC 8237 / Type A)</name>
    <dbReference type="NCBI Taxonomy" id="195103"/>
    <lineage>
        <taxon>Bacteria</taxon>
        <taxon>Bacillati</taxon>
        <taxon>Bacillota</taxon>
        <taxon>Clostridia</taxon>
        <taxon>Eubacteriales</taxon>
        <taxon>Clostridiaceae</taxon>
        <taxon>Clostridium</taxon>
    </lineage>
</organism>
<gene>
    <name evidence="2" type="ordered locus">CPF_2334</name>
</gene>
<dbReference type="KEGG" id="cpf:CPF_2334"/>
<sequence length="297" mass="32270">MKKYVVVDIGGTSIKHALMTESGDILENGSMKTEGDNIDIFIESIGKVVDSYKEKNEVFGLACSSPGAVDVKTGFIGGGSAIPCIHGPNIKELLEKRCGLEVSIENDANCAGLAEGWLGSAKGLENYACIVIGTGIGGCIVINGRILRGKHLHGGEFGYMFTRDSEGLTDRIWSEVSSTNALVTRVSKLKGIEKSELDGKKVFEMAENGDEEVNKEIELWYMDLARGIYNIQYIVDPEKIVIGGAISARDGFDKKINEKLALLKSDIATLDISVEKCKFQNDSNLIGALYNFLFVRK</sequence>
<proteinExistence type="inferred from homology"/>
<dbReference type="PANTHER" id="PTHR18964">
    <property type="entry name" value="ROK (REPRESSOR, ORF, KINASE) FAMILY"/>
    <property type="match status" value="1"/>
</dbReference>
<dbReference type="RefSeq" id="WP_011591045.1">
    <property type="nucleotide sequence ID" value="NC_008261.1"/>
</dbReference>
<name>A0A0H2YNE8_CLOP1</name>
<dbReference type="PANTHER" id="PTHR18964:SF170">
    <property type="entry name" value="SUGAR KINASE"/>
    <property type="match status" value="1"/>
</dbReference>
<dbReference type="InterPro" id="IPR043129">
    <property type="entry name" value="ATPase_NBD"/>
</dbReference>